<dbReference type="RefSeq" id="WP_135267311.1">
    <property type="nucleotide sequence ID" value="NZ_CP038436.1"/>
</dbReference>
<keyword evidence="2" id="KW-0732">Signal</keyword>
<organism evidence="4 5">
    <name type="scientific">Nocardioides seonyuensis</name>
    <dbReference type="NCBI Taxonomy" id="2518371"/>
    <lineage>
        <taxon>Bacteria</taxon>
        <taxon>Bacillati</taxon>
        <taxon>Actinomycetota</taxon>
        <taxon>Actinomycetes</taxon>
        <taxon>Propionibacteriales</taxon>
        <taxon>Nocardioidaceae</taxon>
        <taxon>Nocardioides</taxon>
    </lineage>
</organism>
<dbReference type="AlphaFoldDB" id="A0A4P7IDR2"/>
<dbReference type="GO" id="GO:0004553">
    <property type="term" value="F:hydrolase activity, hydrolyzing O-glycosyl compounds"/>
    <property type="evidence" value="ECO:0007669"/>
    <property type="project" value="InterPro"/>
</dbReference>
<dbReference type="GO" id="GO:0005975">
    <property type="term" value="P:carbohydrate metabolic process"/>
    <property type="evidence" value="ECO:0007669"/>
    <property type="project" value="InterPro"/>
</dbReference>
<sequence length="400" mass="44179">MSPRRVLAGSALALVLPASLLLGLPSHSATESAEGGAASASLRTTATQWVHLQALPQIVQQGARVASPDAAKAAITATIRPVEAGRKVRLEVERDSHWESVATVRQNAKGRAQFAAPATSSGRPLTYRVRAAAFEGLEAITSDTVSTARWLSPTWTDEFTGSALSPTWHHRGQHFDVKSLRRCSRGDPKAVEVGDGAVRLSVMKDRSQTTRCKVRVRDEFAGRYAHRLNGHIGTEGAFSFKYGIAAARMKFHRTRGQHGSFWMQAVGGMYPGGTGHEIDVIEYFGDNHRKGGLTTFIHRYEGSRVVKTGARITDIRSFLRNKRDGWSKNYHVFSVEWTPQTLIFRIDGKETTRISGGISSVPQFPILSLLSSDYEIPKMKGRQLPQHMYVDWIRVWETGS</sequence>
<evidence type="ECO:0000313" key="4">
    <source>
        <dbReference type="EMBL" id="QBX55319.1"/>
    </source>
</evidence>
<dbReference type="InterPro" id="IPR050546">
    <property type="entry name" value="Glycosyl_Hydrlase_16"/>
</dbReference>
<dbReference type="PANTHER" id="PTHR10963:SF55">
    <property type="entry name" value="GLYCOSIDE HYDROLASE FAMILY 16 PROTEIN"/>
    <property type="match status" value="1"/>
</dbReference>
<evidence type="ECO:0000313" key="5">
    <source>
        <dbReference type="Proteomes" id="UP000294853"/>
    </source>
</evidence>
<dbReference type="InterPro" id="IPR013320">
    <property type="entry name" value="ConA-like_dom_sf"/>
</dbReference>
<dbReference type="Gene3D" id="2.60.120.200">
    <property type="match status" value="1"/>
</dbReference>
<dbReference type="CDD" id="cd00413">
    <property type="entry name" value="Glyco_hydrolase_16"/>
    <property type="match status" value="1"/>
</dbReference>
<gene>
    <name evidence="4" type="ORF">EXE58_07525</name>
</gene>
<dbReference type="OrthoDB" id="9809583at2"/>
<evidence type="ECO:0000256" key="2">
    <source>
        <dbReference type="SAM" id="SignalP"/>
    </source>
</evidence>
<dbReference type="Pfam" id="PF00722">
    <property type="entry name" value="Glyco_hydro_16"/>
    <property type="match status" value="1"/>
</dbReference>
<keyword evidence="4" id="KW-0378">Hydrolase</keyword>
<comment type="similarity">
    <text evidence="1">Belongs to the glycosyl hydrolase 16 family.</text>
</comment>
<reference evidence="4 5" key="1">
    <citation type="submission" date="2019-03" db="EMBL/GenBank/DDBJ databases">
        <title>Three New Species of Nocardioides, Nocardioides euryhalodurans sp. nov., Nocardioides seonyuensis sp. nov. and Nocardioides eburneoflavus sp. nov. Iolated from Soil.</title>
        <authorList>
            <person name="Roh S.G."/>
            <person name="Lee C."/>
            <person name="Kim M.-K."/>
            <person name="Kim S.B."/>
        </authorList>
    </citation>
    <scope>NUCLEOTIDE SEQUENCE [LARGE SCALE GENOMIC DNA]</scope>
    <source>
        <strain evidence="4 5">MMS17-SY207-3</strain>
    </source>
</reference>
<dbReference type="InterPro" id="IPR000757">
    <property type="entry name" value="Beta-glucanase-like"/>
</dbReference>
<protein>
    <submittedName>
        <fullName evidence="4">Glycosyl hydrolase family protein</fullName>
    </submittedName>
</protein>
<keyword evidence="5" id="KW-1185">Reference proteome</keyword>
<dbReference type="PANTHER" id="PTHR10963">
    <property type="entry name" value="GLYCOSYL HYDROLASE-RELATED"/>
    <property type="match status" value="1"/>
</dbReference>
<dbReference type="SUPFAM" id="SSF49899">
    <property type="entry name" value="Concanavalin A-like lectins/glucanases"/>
    <property type="match status" value="1"/>
</dbReference>
<dbReference type="KEGG" id="nsn:EXE58_07525"/>
<dbReference type="PROSITE" id="PS51762">
    <property type="entry name" value="GH16_2"/>
    <property type="match status" value="1"/>
</dbReference>
<feature type="chain" id="PRO_5038393277" evidence="2">
    <location>
        <begin position="29"/>
        <end position="400"/>
    </location>
</feature>
<feature type="signal peptide" evidence="2">
    <location>
        <begin position="1"/>
        <end position="28"/>
    </location>
</feature>
<feature type="domain" description="GH16" evidence="3">
    <location>
        <begin position="153"/>
        <end position="400"/>
    </location>
</feature>
<accession>A0A4P7IDR2</accession>
<proteinExistence type="inferred from homology"/>
<dbReference type="Proteomes" id="UP000294853">
    <property type="component" value="Chromosome"/>
</dbReference>
<dbReference type="EMBL" id="CP038436">
    <property type="protein sequence ID" value="QBX55319.1"/>
    <property type="molecule type" value="Genomic_DNA"/>
</dbReference>
<name>A0A4P7IDR2_9ACTN</name>
<evidence type="ECO:0000256" key="1">
    <source>
        <dbReference type="ARBA" id="ARBA00006865"/>
    </source>
</evidence>
<evidence type="ECO:0000259" key="3">
    <source>
        <dbReference type="PROSITE" id="PS51762"/>
    </source>
</evidence>